<proteinExistence type="inferred from homology"/>
<dbReference type="PANTHER" id="PTHR43298:SF2">
    <property type="entry name" value="FMN_FAD EXPORTER YEEO-RELATED"/>
    <property type="match status" value="1"/>
</dbReference>
<dbReference type="InterPro" id="IPR002528">
    <property type="entry name" value="MATE_fam"/>
</dbReference>
<organism evidence="14 15">
    <name type="scientific">Clostridium mobile</name>
    <dbReference type="NCBI Taxonomy" id="2841512"/>
    <lineage>
        <taxon>Bacteria</taxon>
        <taxon>Bacillati</taxon>
        <taxon>Bacillota</taxon>
        <taxon>Clostridia</taxon>
        <taxon>Eubacteriales</taxon>
        <taxon>Clostridiaceae</taxon>
        <taxon>Clostridium</taxon>
    </lineage>
</organism>
<dbReference type="PANTHER" id="PTHR43298">
    <property type="entry name" value="MULTIDRUG RESISTANCE PROTEIN NORM-RELATED"/>
    <property type="match status" value="1"/>
</dbReference>
<dbReference type="CDD" id="cd13138">
    <property type="entry name" value="MATE_yoeA_like"/>
    <property type="match status" value="1"/>
</dbReference>
<evidence type="ECO:0000256" key="12">
    <source>
        <dbReference type="ARBA" id="ARBA00031636"/>
    </source>
</evidence>
<dbReference type="PIRSF" id="PIRSF006603">
    <property type="entry name" value="DinF"/>
    <property type="match status" value="1"/>
</dbReference>
<keyword evidence="10" id="KW-0406">Ion transport</keyword>
<comment type="caution">
    <text evidence="14">The sequence shown here is derived from an EMBL/GenBank/DDBJ whole genome shotgun (WGS) entry which is preliminary data.</text>
</comment>
<accession>A0ABS6EIC2</accession>
<protein>
    <recommendedName>
        <fullName evidence="4">Probable multidrug resistance protein NorM</fullName>
    </recommendedName>
    <alternativeName>
        <fullName evidence="12">Multidrug-efflux transporter</fullName>
    </alternativeName>
</protein>
<keyword evidence="7" id="KW-1003">Cell membrane</keyword>
<keyword evidence="9 13" id="KW-1133">Transmembrane helix</keyword>
<feature type="transmembrane region" description="Helical" evidence="13">
    <location>
        <begin position="12"/>
        <end position="31"/>
    </location>
</feature>
<feature type="transmembrane region" description="Helical" evidence="13">
    <location>
        <begin position="411"/>
        <end position="431"/>
    </location>
</feature>
<evidence type="ECO:0000256" key="9">
    <source>
        <dbReference type="ARBA" id="ARBA00022989"/>
    </source>
</evidence>
<evidence type="ECO:0000313" key="15">
    <source>
        <dbReference type="Proteomes" id="UP000726170"/>
    </source>
</evidence>
<keyword evidence="8 13" id="KW-0812">Transmembrane</keyword>
<feature type="transmembrane region" description="Helical" evidence="13">
    <location>
        <begin position="163"/>
        <end position="186"/>
    </location>
</feature>
<evidence type="ECO:0000256" key="8">
    <source>
        <dbReference type="ARBA" id="ARBA00022692"/>
    </source>
</evidence>
<keyword evidence="11 13" id="KW-0472">Membrane</keyword>
<dbReference type="InterPro" id="IPR048279">
    <property type="entry name" value="MdtK-like"/>
</dbReference>
<dbReference type="Pfam" id="PF01554">
    <property type="entry name" value="MatE"/>
    <property type="match status" value="2"/>
</dbReference>
<gene>
    <name evidence="14" type="ORF">KQI86_11460</name>
</gene>
<comment type="subcellular location">
    <subcellularLocation>
        <location evidence="2">Cell membrane</location>
        <topology evidence="2">Multi-pass membrane protein</topology>
    </subcellularLocation>
</comment>
<dbReference type="EMBL" id="JAHLQF010000002">
    <property type="protein sequence ID" value="MBU5484954.1"/>
    <property type="molecule type" value="Genomic_DNA"/>
</dbReference>
<evidence type="ECO:0000256" key="10">
    <source>
        <dbReference type="ARBA" id="ARBA00023065"/>
    </source>
</evidence>
<feature type="transmembrane region" description="Helical" evidence="13">
    <location>
        <begin position="318"/>
        <end position="338"/>
    </location>
</feature>
<feature type="transmembrane region" description="Helical" evidence="13">
    <location>
        <begin position="57"/>
        <end position="80"/>
    </location>
</feature>
<feature type="transmembrane region" description="Helical" evidence="13">
    <location>
        <begin position="92"/>
        <end position="113"/>
    </location>
</feature>
<evidence type="ECO:0000256" key="2">
    <source>
        <dbReference type="ARBA" id="ARBA00004651"/>
    </source>
</evidence>
<keyword evidence="6" id="KW-0050">Antiport</keyword>
<sequence length="447" mass="49045">MKGDMTKGSASKLLVSFAVPMMLGNIFQQLYNTVDSVIVGRFVGKEALAAVGVANPIMSIVIFFIVGICMGALVLMAEFFGAEEKDKLKREVSTSLIIGTIFTLVLSIVSIMLSKTILILTQTPENIINDADAYLKIIFIGLIFSFLYNFYSSALRATGDSRTPVFFLVISAIINVILDIVFVVVFNWGVVGAAIATVVAQAISAILCILYIYFKIPILRLKRNELIVDKGLLKATINYSWVSATQQTCLYVGKLLVQGVVNSFGTNAIAAFSAVTRIDAFALAPGGSIADAVTTYTAQNNGAGRQDRIKEGYKKGNVIIIVYCFIVTTLIFFGADIIMKFFVSESEREVILIGVDYLKTMSLFYVVSGLCNVFQGLFRGVGELRVTLFATLLQISIRVVLSYMLAPYLGVTSVCYAVIIGWIFMICYEGMAYRKYVYKINQVSLKE</sequence>
<dbReference type="NCBIfam" id="TIGR00797">
    <property type="entry name" value="matE"/>
    <property type="match status" value="1"/>
</dbReference>
<feature type="transmembrane region" description="Helical" evidence="13">
    <location>
        <begin position="192"/>
        <end position="214"/>
    </location>
</feature>
<evidence type="ECO:0000313" key="14">
    <source>
        <dbReference type="EMBL" id="MBU5484954.1"/>
    </source>
</evidence>
<comment type="similarity">
    <text evidence="3">Belongs to the multi antimicrobial extrusion (MATE) (TC 2.A.66.1) family.</text>
</comment>
<keyword evidence="15" id="KW-1185">Reference proteome</keyword>
<evidence type="ECO:0000256" key="3">
    <source>
        <dbReference type="ARBA" id="ARBA00010199"/>
    </source>
</evidence>
<evidence type="ECO:0000256" key="7">
    <source>
        <dbReference type="ARBA" id="ARBA00022475"/>
    </source>
</evidence>
<evidence type="ECO:0000256" key="13">
    <source>
        <dbReference type="SAM" id="Phobius"/>
    </source>
</evidence>
<evidence type="ECO:0000256" key="6">
    <source>
        <dbReference type="ARBA" id="ARBA00022449"/>
    </source>
</evidence>
<dbReference type="Proteomes" id="UP000726170">
    <property type="component" value="Unassembled WGS sequence"/>
</dbReference>
<dbReference type="InterPro" id="IPR050222">
    <property type="entry name" value="MATE_MdtK"/>
</dbReference>
<feature type="transmembrane region" description="Helical" evidence="13">
    <location>
        <begin position="133"/>
        <end position="151"/>
    </location>
</feature>
<reference evidence="14 15" key="1">
    <citation type="submission" date="2021-06" db="EMBL/GenBank/DDBJ databases">
        <authorList>
            <person name="Sun Q."/>
            <person name="Li D."/>
        </authorList>
    </citation>
    <scope>NUCLEOTIDE SEQUENCE [LARGE SCALE GENOMIC DNA]</scope>
    <source>
        <strain evidence="14 15">MSJ-11</strain>
    </source>
</reference>
<keyword evidence="5" id="KW-0813">Transport</keyword>
<evidence type="ECO:0000256" key="5">
    <source>
        <dbReference type="ARBA" id="ARBA00022448"/>
    </source>
</evidence>
<evidence type="ECO:0000256" key="11">
    <source>
        <dbReference type="ARBA" id="ARBA00023136"/>
    </source>
</evidence>
<comment type="function">
    <text evidence="1">Multidrug efflux pump.</text>
</comment>
<evidence type="ECO:0000256" key="1">
    <source>
        <dbReference type="ARBA" id="ARBA00003408"/>
    </source>
</evidence>
<name>A0ABS6EIC2_9CLOT</name>
<evidence type="ECO:0000256" key="4">
    <source>
        <dbReference type="ARBA" id="ARBA00020268"/>
    </source>
</evidence>